<dbReference type="PANTHER" id="PTHR42683">
    <property type="entry name" value="ALDEHYDE REDUCTASE"/>
    <property type="match status" value="1"/>
</dbReference>
<accession>A0A146L401</accession>
<dbReference type="Gene3D" id="3.40.50.720">
    <property type="entry name" value="NAD(P)-binding Rossmann-like Domain"/>
    <property type="match status" value="1"/>
</dbReference>
<name>A0A146L401_LYGHE</name>
<gene>
    <name evidence="5" type="primary">yahK_2</name>
    <name evidence="5" type="ORF">g.2716</name>
</gene>
<evidence type="ECO:0000313" key="5">
    <source>
        <dbReference type="EMBL" id="JAQ03271.1"/>
    </source>
</evidence>
<dbReference type="Gene3D" id="3.90.180.10">
    <property type="entry name" value="Medium-chain alcohol dehydrogenases, catalytic domain"/>
    <property type="match status" value="1"/>
</dbReference>
<organism evidence="5">
    <name type="scientific">Lygus hesperus</name>
    <name type="common">Western plant bug</name>
    <dbReference type="NCBI Taxonomy" id="30085"/>
    <lineage>
        <taxon>Eukaryota</taxon>
        <taxon>Metazoa</taxon>
        <taxon>Ecdysozoa</taxon>
        <taxon>Arthropoda</taxon>
        <taxon>Hexapoda</taxon>
        <taxon>Insecta</taxon>
        <taxon>Pterygota</taxon>
        <taxon>Neoptera</taxon>
        <taxon>Paraneoptera</taxon>
        <taxon>Hemiptera</taxon>
        <taxon>Heteroptera</taxon>
        <taxon>Panheteroptera</taxon>
        <taxon>Cimicomorpha</taxon>
        <taxon>Miridae</taxon>
        <taxon>Mirini</taxon>
        <taxon>Lygus</taxon>
    </lineage>
</organism>
<dbReference type="EMBL" id="GDHC01015358">
    <property type="protein sequence ID" value="JAQ03271.1"/>
    <property type="molecule type" value="Transcribed_RNA"/>
</dbReference>
<proteinExistence type="predicted"/>
<keyword evidence="2" id="KW-0862">Zinc</keyword>
<reference evidence="5" key="1">
    <citation type="journal article" date="2016" name="Gigascience">
        <title>De novo construction of an expanded transcriptome assembly for the western tarnished plant bug, Lygus hesperus.</title>
        <authorList>
            <person name="Tassone E.E."/>
            <person name="Geib S.M."/>
            <person name="Hall B."/>
            <person name="Fabrick J.A."/>
            <person name="Brent C.S."/>
            <person name="Hull J.J."/>
        </authorList>
    </citation>
    <scope>NUCLEOTIDE SEQUENCE</scope>
</reference>
<evidence type="ECO:0000259" key="4">
    <source>
        <dbReference type="Pfam" id="PF00107"/>
    </source>
</evidence>
<dbReference type="GO" id="GO:0016616">
    <property type="term" value="F:oxidoreductase activity, acting on the CH-OH group of donors, NAD or NADP as acceptor"/>
    <property type="evidence" value="ECO:0007669"/>
    <property type="project" value="InterPro"/>
</dbReference>
<feature type="domain" description="Alcohol dehydrogenase-like C-terminal" evidence="4">
    <location>
        <begin position="1"/>
        <end position="112"/>
    </location>
</feature>
<dbReference type="SUPFAM" id="SSF51735">
    <property type="entry name" value="NAD(P)-binding Rossmann-fold domains"/>
    <property type="match status" value="1"/>
</dbReference>
<keyword evidence="3" id="KW-0560">Oxidoreductase</keyword>
<dbReference type="InterPro" id="IPR047109">
    <property type="entry name" value="CAD-like"/>
</dbReference>
<evidence type="ECO:0000256" key="3">
    <source>
        <dbReference type="ARBA" id="ARBA00023002"/>
    </source>
</evidence>
<dbReference type="InterPro" id="IPR036291">
    <property type="entry name" value="NAD(P)-bd_dom_sf"/>
</dbReference>
<evidence type="ECO:0000256" key="1">
    <source>
        <dbReference type="ARBA" id="ARBA00022723"/>
    </source>
</evidence>
<keyword evidence="1" id="KW-0479">Metal-binding</keyword>
<dbReference type="GO" id="GO:0046872">
    <property type="term" value="F:metal ion binding"/>
    <property type="evidence" value="ECO:0007669"/>
    <property type="project" value="UniProtKB-KW"/>
</dbReference>
<sequence length="152" mass="16405">MGANVTAFTSSASKVDGIKKTLQADEVVLVPRGGKPSDMITATFDIIIDTASTEHNVEPYIHSLKPEGVFCMVGLPNQKIIIDPYDLLNNKTIAGSQIGSIAECKELLQFCAEHDISSDVKIISPQELGSAFEALETGTACNRYVIDFINEN</sequence>
<dbReference type="InterPro" id="IPR013149">
    <property type="entry name" value="ADH-like_C"/>
</dbReference>
<evidence type="ECO:0000256" key="2">
    <source>
        <dbReference type="ARBA" id="ARBA00022833"/>
    </source>
</evidence>
<protein>
    <submittedName>
        <fullName evidence="5">Putative zinc-type alcohol dehydrogenase-like protein YahK</fullName>
    </submittedName>
</protein>
<dbReference type="AlphaFoldDB" id="A0A146L401"/>
<dbReference type="Pfam" id="PF00107">
    <property type="entry name" value="ADH_zinc_N"/>
    <property type="match status" value="1"/>
</dbReference>